<accession>A0AAD6KWJ4</accession>
<keyword evidence="3" id="KW-1185">Reference proteome</keyword>
<evidence type="ECO:0000256" key="1">
    <source>
        <dbReference type="SAM" id="MobiDB-lite"/>
    </source>
</evidence>
<dbReference type="Proteomes" id="UP001162972">
    <property type="component" value="Chromosome 8"/>
</dbReference>
<dbReference type="AlphaFoldDB" id="A0AAD6KWJ4"/>
<dbReference type="EMBL" id="JAPFFJ010000004">
    <property type="protein sequence ID" value="KAJ6429712.1"/>
    <property type="molecule type" value="Genomic_DNA"/>
</dbReference>
<proteinExistence type="predicted"/>
<evidence type="ECO:0000313" key="2">
    <source>
        <dbReference type="EMBL" id="KAJ6429712.1"/>
    </source>
</evidence>
<reference evidence="2 3" key="1">
    <citation type="journal article" date="2023" name="Int. J. Mol. Sci.">
        <title>De Novo Assembly and Annotation of 11 Diverse Shrub Willow (Salix) Genomes Reveals Novel Gene Organization in Sex-Linked Regions.</title>
        <authorList>
            <person name="Hyden B."/>
            <person name="Feng K."/>
            <person name="Yates T.B."/>
            <person name="Jawdy S."/>
            <person name="Cereghino C."/>
            <person name="Smart L.B."/>
            <person name="Muchero W."/>
        </authorList>
    </citation>
    <scope>NUCLEOTIDE SEQUENCE [LARGE SCALE GENOMIC DNA]</scope>
    <source>
        <tissue evidence="2">Shoot tip</tissue>
    </source>
</reference>
<feature type="region of interest" description="Disordered" evidence="1">
    <location>
        <begin position="129"/>
        <end position="164"/>
    </location>
</feature>
<comment type="caution">
    <text evidence="2">The sequence shown here is derived from an EMBL/GenBank/DDBJ whole genome shotgun (WGS) entry which is preliminary data.</text>
</comment>
<gene>
    <name evidence="2" type="ORF">OIU84_021168</name>
</gene>
<protein>
    <submittedName>
        <fullName evidence="2">Uncharacterized protein</fullName>
    </submittedName>
</protein>
<name>A0AAD6KWJ4_9ROSI</name>
<sequence>MIPSECMKTVLVEELVKINGKTNTAEEDGSADGIECAVDNGFGGGRDFLSDWFEYFRFYCFHSLFCCFHLQRQACLLIRLSTIQWCFCFLTKRCGYNVDDVFFSEAAALRLLYRVTISYIIYDIPSTPKEKGSGLVDQESKSSRSQSQRQANPDPTGAKHNSPGLASVLVFC</sequence>
<evidence type="ECO:0000313" key="3">
    <source>
        <dbReference type="Proteomes" id="UP001162972"/>
    </source>
</evidence>
<feature type="compositionally biased region" description="Basic and acidic residues" evidence="1">
    <location>
        <begin position="129"/>
        <end position="142"/>
    </location>
</feature>
<organism evidence="2 3">
    <name type="scientific">Salix udensis</name>
    <dbReference type="NCBI Taxonomy" id="889485"/>
    <lineage>
        <taxon>Eukaryota</taxon>
        <taxon>Viridiplantae</taxon>
        <taxon>Streptophyta</taxon>
        <taxon>Embryophyta</taxon>
        <taxon>Tracheophyta</taxon>
        <taxon>Spermatophyta</taxon>
        <taxon>Magnoliopsida</taxon>
        <taxon>eudicotyledons</taxon>
        <taxon>Gunneridae</taxon>
        <taxon>Pentapetalae</taxon>
        <taxon>rosids</taxon>
        <taxon>fabids</taxon>
        <taxon>Malpighiales</taxon>
        <taxon>Salicaceae</taxon>
        <taxon>Saliceae</taxon>
        <taxon>Salix</taxon>
    </lineage>
</organism>